<dbReference type="InterPro" id="IPR011701">
    <property type="entry name" value="MFS"/>
</dbReference>
<feature type="transmembrane region" description="Helical" evidence="7">
    <location>
        <begin position="70"/>
        <end position="91"/>
    </location>
</feature>
<feature type="transmembrane region" description="Helical" evidence="7">
    <location>
        <begin position="311"/>
        <end position="328"/>
    </location>
</feature>
<feature type="transmembrane region" description="Helical" evidence="7">
    <location>
        <begin position="194"/>
        <end position="212"/>
    </location>
</feature>
<dbReference type="InterPro" id="IPR036259">
    <property type="entry name" value="MFS_trans_sf"/>
</dbReference>
<dbReference type="SUPFAM" id="SSF103473">
    <property type="entry name" value="MFS general substrate transporter"/>
    <property type="match status" value="1"/>
</dbReference>
<evidence type="ECO:0000256" key="2">
    <source>
        <dbReference type="ARBA" id="ARBA00022475"/>
    </source>
</evidence>
<comment type="subcellular location">
    <subcellularLocation>
        <location evidence="1">Cell membrane</location>
        <topology evidence="1">Multi-pass membrane protein</topology>
    </subcellularLocation>
</comment>
<evidence type="ECO:0000256" key="5">
    <source>
        <dbReference type="ARBA" id="ARBA00023136"/>
    </source>
</evidence>
<keyword evidence="5 7" id="KW-0472">Membrane</keyword>
<feature type="transmembrane region" description="Helical" evidence="7">
    <location>
        <begin position="334"/>
        <end position="360"/>
    </location>
</feature>
<dbReference type="Proteomes" id="UP001055940">
    <property type="component" value="Chromosome"/>
</dbReference>
<evidence type="ECO:0000256" key="1">
    <source>
        <dbReference type="ARBA" id="ARBA00004651"/>
    </source>
</evidence>
<feature type="transmembrane region" description="Helical" evidence="7">
    <location>
        <begin position="279"/>
        <end position="299"/>
    </location>
</feature>
<proteinExistence type="predicted"/>
<protein>
    <submittedName>
        <fullName evidence="8">MFS transporter</fullName>
    </submittedName>
</protein>
<dbReference type="PANTHER" id="PTHR23513:SF11">
    <property type="entry name" value="STAPHYLOFERRIN A TRANSPORTER"/>
    <property type="match status" value="1"/>
</dbReference>
<feature type="transmembrane region" description="Helical" evidence="7">
    <location>
        <begin position="161"/>
        <end position="188"/>
    </location>
</feature>
<dbReference type="Gene3D" id="1.20.1250.20">
    <property type="entry name" value="MFS general substrate transporter like domains"/>
    <property type="match status" value="1"/>
</dbReference>
<dbReference type="PANTHER" id="PTHR23513">
    <property type="entry name" value="INTEGRAL MEMBRANE EFFLUX PROTEIN-RELATED"/>
    <property type="match status" value="1"/>
</dbReference>
<feature type="transmembrane region" description="Helical" evidence="7">
    <location>
        <begin position="249"/>
        <end position="267"/>
    </location>
</feature>
<accession>A0ABY5D8S7</accession>
<dbReference type="EMBL" id="CP099837">
    <property type="protein sequence ID" value="USY20744.1"/>
    <property type="molecule type" value="Genomic_DNA"/>
</dbReference>
<name>A0ABY5D8S7_9ACTN</name>
<dbReference type="RefSeq" id="WP_254419775.1">
    <property type="nucleotide sequence ID" value="NZ_BAAAJB010000024.1"/>
</dbReference>
<evidence type="ECO:0000313" key="8">
    <source>
        <dbReference type="EMBL" id="USY20744.1"/>
    </source>
</evidence>
<reference evidence="8" key="1">
    <citation type="submission" date="2022-06" db="EMBL/GenBank/DDBJ databases">
        <authorList>
            <person name="Ping M."/>
        </authorList>
    </citation>
    <scope>NUCLEOTIDE SEQUENCE</scope>
    <source>
        <strain evidence="8">JCM11759T</strain>
    </source>
</reference>
<feature type="region of interest" description="Disordered" evidence="6">
    <location>
        <begin position="1"/>
        <end position="24"/>
    </location>
</feature>
<organism evidence="8 9">
    <name type="scientific">Nocardiopsis exhalans</name>
    <dbReference type="NCBI Taxonomy" id="163604"/>
    <lineage>
        <taxon>Bacteria</taxon>
        <taxon>Bacillati</taxon>
        <taxon>Actinomycetota</taxon>
        <taxon>Actinomycetes</taxon>
        <taxon>Streptosporangiales</taxon>
        <taxon>Nocardiopsidaceae</taxon>
        <taxon>Nocardiopsis</taxon>
    </lineage>
</organism>
<keyword evidence="4 7" id="KW-1133">Transmembrane helix</keyword>
<feature type="compositionally biased region" description="Basic and acidic residues" evidence="6">
    <location>
        <begin position="8"/>
        <end position="24"/>
    </location>
</feature>
<evidence type="ECO:0000313" key="9">
    <source>
        <dbReference type="Proteomes" id="UP001055940"/>
    </source>
</evidence>
<sequence length="438" mass="45928">MGNPSLDKAPDDGDHESSETQDDKWRSSYRDVMAIGEFRSMWAAHALSMIGTNLLNITASVLVYQLTQSAFAAGVTLAVMFLPPILAGPLFSGLADILPRRQMMIVCDLLRAVFIVLVGIPGMPIWAVWALLFLSVLPGIPFAAARAALLTQIVQGERYVASTAIIQLTAQVGMLLGLIAGGVIVTFVSPNLTLMSTGLLFVLSALIVRLGVKSRPAPAREEGGEKRPGLLVMTRDGAKLVFRDPKLRTLALLAWLAGLYSVPYGLANPMADEAGAGPAAAGFIMAGQSIGALFGGFVLTRLIPPPTRIRMLGPLAILTCIPLLLWVFQMPLWMMIAALTLCGAAGSYQFVANAAFVLCVPKEGRGLAFGLVASGLQAAQGLGILLSSLLVEITSTGTVIAGAGALALLCAIGLAIPWSRMSGEVAARMEATESETAS</sequence>
<evidence type="ECO:0000256" key="6">
    <source>
        <dbReference type="SAM" id="MobiDB-lite"/>
    </source>
</evidence>
<feature type="transmembrane region" description="Helical" evidence="7">
    <location>
        <begin position="42"/>
        <end position="64"/>
    </location>
</feature>
<evidence type="ECO:0000256" key="4">
    <source>
        <dbReference type="ARBA" id="ARBA00022989"/>
    </source>
</evidence>
<keyword evidence="3 7" id="KW-0812">Transmembrane</keyword>
<keyword evidence="2" id="KW-1003">Cell membrane</keyword>
<keyword evidence="9" id="KW-1185">Reference proteome</keyword>
<feature type="transmembrane region" description="Helical" evidence="7">
    <location>
        <begin position="397"/>
        <end position="419"/>
    </location>
</feature>
<gene>
    <name evidence="8" type="ORF">NE857_03545</name>
</gene>
<evidence type="ECO:0000256" key="3">
    <source>
        <dbReference type="ARBA" id="ARBA00022692"/>
    </source>
</evidence>
<dbReference type="CDD" id="cd06173">
    <property type="entry name" value="MFS_MefA_like"/>
    <property type="match status" value="1"/>
</dbReference>
<evidence type="ECO:0000256" key="7">
    <source>
        <dbReference type="SAM" id="Phobius"/>
    </source>
</evidence>
<feature type="transmembrane region" description="Helical" evidence="7">
    <location>
        <begin position="367"/>
        <end position="391"/>
    </location>
</feature>
<dbReference type="Pfam" id="PF07690">
    <property type="entry name" value="MFS_1"/>
    <property type="match status" value="1"/>
</dbReference>